<reference evidence="3 4" key="1">
    <citation type="journal article" date="2014" name="Agronomy (Basel)">
        <title>A Draft Genome Sequence for Ensete ventricosum, the Drought-Tolerant Tree Against Hunger.</title>
        <authorList>
            <person name="Harrison J."/>
            <person name="Moore K.A."/>
            <person name="Paszkiewicz K."/>
            <person name="Jones T."/>
            <person name="Grant M."/>
            <person name="Ambacheew D."/>
            <person name="Muzemil S."/>
            <person name="Studholme D.J."/>
        </authorList>
    </citation>
    <scope>NUCLEOTIDE SEQUENCE [LARGE SCALE GENOMIC DNA]</scope>
</reference>
<evidence type="ECO:0000256" key="2">
    <source>
        <dbReference type="SAM" id="Phobius"/>
    </source>
</evidence>
<keyword evidence="2" id="KW-0472">Membrane</keyword>
<feature type="region of interest" description="Disordered" evidence="1">
    <location>
        <begin position="87"/>
        <end position="108"/>
    </location>
</feature>
<organism evidence="3 4">
    <name type="scientific">Ensete ventricosum</name>
    <name type="common">Abyssinian banana</name>
    <name type="synonym">Musa ensete</name>
    <dbReference type="NCBI Taxonomy" id="4639"/>
    <lineage>
        <taxon>Eukaryota</taxon>
        <taxon>Viridiplantae</taxon>
        <taxon>Streptophyta</taxon>
        <taxon>Embryophyta</taxon>
        <taxon>Tracheophyta</taxon>
        <taxon>Spermatophyta</taxon>
        <taxon>Magnoliopsida</taxon>
        <taxon>Liliopsida</taxon>
        <taxon>Zingiberales</taxon>
        <taxon>Musaceae</taxon>
        <taxon>Ensete</taxon>
    </lineage>
</organism>
<feature type="transmembrane region" description="Helical" evidence="2">
    <location>
        <begin position="22"/>
        <end position="39"/>
    </location>
</feature>
<dbReference type="AlphaFoldDB" id="A0A426XPD0"/>
<protein>
    <submittedName>
        <fullName evidence="3">Uncharacterized protein</fullName>
    </submittedName>
</protein>
<feature type="compositionally biased region" description="Polar residues" evidence="1">
    <location>
        <begin position="98"/>
        <end position="108"/>
    </location>
</feature>
<accession>A0A426XPD0</accession>
<name>A0A426XPD0_ENSVE</name>
<keyword evidence="2" id="KW-1133">Transmembrane helix</keyword>
<keyword evidence="2" id="KW-0812">Transmembrane</keyword>
<dbReference type="EMBL" id="AMZH03018644">
    <property type="protein sequence ID" value="RRT41357.1"/>
    <property type="molecule type" value="Genomic_DNA"/>
</dbReference>
<dbReference type="Proteomes" id="UP000287651">
    <property type="component" value="Unassembled WGS sequence"/>
</dbReference>
<sequence length="108" mass="12808">MILHSWATDRTEEPGKSSACEVFFSLLFFSLFFFFFFLPQSTANGRFQRYRYADRPVRGLITRCYTKNSSGRPNRYFCIRRAKKYSRNISSKKDMKKQQNSNPPHLDA</sequence>
<comment type="caution">
    <text evidence="3">The sequence shown here is derived from an EMBL/GenBank/DDBJ whole genome shotgun (WGS) entry which is preliminary data.</text>
</comment>
<proteinExistence type="predicted"/>
<evidence type="ECO:0000313" key="4">
    <source>
        <dbReference type="Proteomes" id="UP000287651"/>
    </source>
</evidence>
<evidence type="ECO:0000313" key="3">
    <source>
        <dbReference type="EMBL" id="RRT41357.1"/>
    </source>
</evidence>
<gene>
    <name evidence="3" type="ORF">B296_00057900</name>
</gene>
<evidence type="ECO:0000256" key="1">
    <source>
        <dbReference type="SAM" id="MobiDB-lite"/>
    </source>
</evidence>